<keyword evidence="3" id="KW-1185">Reference proteome</keyword>
<evidence type="ECO:0000313" key="3">
    <source>
        <dbReference type="Proteomes" id="UP000270927"/>
    </source>
</evidence>
<dbReference type="PROSITE" id="PS50089">
    <property type="entry name" value="ZF_RING_2"/>
    <property type="match status" value="1"/>
</dbReference>
<dbReference type="Gene3D" id="3.30.40.10">
    <property type="entry name" value="Zinc/RING finger domain, C3HC4 (zinc finger)"/>
    <property type="match status" value="1"/>
</dbReference>
<dbReference type="InterPro" id="IPR001841">
    <property type="entry name" value="Znf_RING"/>
</dbReference>
<dbReference type="Proteomes" id="UP000270927">
    <property type="component" value="Unassembled WGS sequence"/>
</dbReference>
<evidence type="ECO:0000313" key="2">
    <source>
        <dbReference type="EMBL" id="ROT47814.1"/>
    </source>
</evidence>
<proteinExistence type="predicted"/>
<comment type="caution">
    <text evidence="2">The sequence shown here is derived from an EMBL/GenBank/DDBJ whole genome shotgun (WGS) entry which is preliminary data.</text>
</comment>
<name>A0A3N2QDG5_9BACT</name>
<dbReference type="RefSeq" id="WP_123662168.1">
    <property type="nucleotide sequence ID" value="NZ_RARA01000010.1"/>
</dbReference>
<sequence length="308" mass="36771">MIKKHWVLVGLGPFVLCNKCPLDKKTLESYDYSYNRKIIEPYDYNYKHHNYNYNFNHNYNVKWDLPKWHLDPVEKVTCQSSDKEGHIRYLKESKESWEKHWENIQVNREKDCKEYAVTGREYPQAWEKYRSMEQQAWETYHKQYTEASQLYQQEMLKKVGLKTFFEEDKIKSKSFYGKIEKASNNYWEEVKKAINSYGEEAKKAINSYWEEVEKGNNSYLKEVEPKIEVSQQAEAKQVYKEVKGTGECSICLEVLNEKECIAKDKYPFKCGHRLRTCKSCLEEQLKIDGISAKCCECRADHKLWVTPT</sequence>
<accession>A0A3N2QDG5</accession>
<dbReference type="EMBL" id="RARA01000010">
    <property type="protein sequence ID" value="ROT47814.1"/>
    <property type="molecule type" value="Genomic_DNA"/>
</dbReference>
<evidence type="ECO:0000259" key="1">
    <source>
        <dbReference type="PROSITE" id="PS50089"/>
    </source>
</evidence>
<feature type="domain" description="RING-type" evidence="1">
    <location>
        <begin position="248"/>
        <end position="298"/>
    </location>
</feature>
<dbReference type="SUPFAM" id="SSF57850">
    <property type="entry name" value="RING/U-box"/>
    <property type="match status" value="1"/>
</dbReference>
<gene>
    <name evidence="2" type="ORF">EDM02_00355</name>
</gene>
<reference evidence="2 3" key="1">
    <citation type="submission" date="2018-09" db="EMBL/GenBank/DDBJ databases">
        <title>Comparative Genomics of Wolbachia-Cardinium Dual Endosymbiosis in a Plant-Parasitic Nematode.</title>
        <authorList>
            <person name="Brown A.M.V."/>
            <person name="Wasala S.K."/>
            <person name="Howe D.K."/>
            <person name="Peetz A.B."/>
            <person name="Zasada I.A."/>
            <person name="Denver D.R."/>
        </authorList>
    </citation>
    <scope>NUCLEOTIDE SEQUENCE [LARGE SCALE GENOMIC DNA]</scope>
    <source>
        <strain evidence="2 3">Pp_1</strain>
    </source>
</reference>
<dbReference type="AlphaFoldDB" id="A0A3N2QDG5"/>
<protein>
    <recommendedName>
        <fullName evidence="1">RING-type domain-containing protein</fullName>
    </recommendedName>
</protein>
<organism evidence="2 3">
    <name type="scientific">Candidatus Cardinium hertigii</name>
    <dbReference type="NCBI Taxonomy" id="247481"/>
    <lineage>
        <taxon>Bacteria</taxon>
        <taxon>Pseudomonadati</taxon>
        <taxon>Bacteroidota</taxon>
        <taxon>Cytophagia</taxon>
        <taxon>Cytophagales</taxon>
        <taxon>Amoebophilaceae</taxon>
        <taxon>Candidatus Cardinium</taxon>
    </lineage>
</organism>
<dbReference type="InterPro" id="IPR013083">
    <property type="entry name" value="Znf_RING/FYVE/PHD"/>
</dbReference>